<dbReference type="InterPro" id="IPR010895">
    <property type="entry name" value="CHRD"/>
</dbReference>
<accession>U1HKE5</accession>
<proteinExistence type="predicted"/>
<organism evidence="4 5">
    <name type="scientific">Endocarpon pusillum (strain Z07020 / HMAS-L-300199)</name>
    <name type="common">Lichen-forming fungus</name>
    <dbReference type="NCBI Taxonomy" id="1263415"/>
    <lineage>
        <taxon>Eukaryota</taxon>
        <taxon>Fungi</taxon>
        <taxon>Dikarya</taxon>
        <taxon>Ascomycota</taxon>
        <taxon>Pezizomycotina</taxon>
        <taxon>Eurotiomycetes</taxon>
        <taxon>Chaetothyriomycetidae</taxon>
        <taxon>Verrucariales</taxon>
        <taxon>Verrucariaceae</taxon>
        <taxon>Endocarpon</taxon>
    </lineage>
</organism>
<feature type="chain" id="PRO_5004612693" description="CHRD domain-containing protein" evidence="2">
    <location>
        <begin position="21"/>
        <end position="176"/>
    </location>
</feature>
<evidence type="ECO:0000256" key="1">
    <source>
        <dbReference type="SAM" id="MobiDB-lite"/>
    </source>
</evidence>
<dbReference type="HOGENOM" id="CLU_063722_1_0_1"/>
<evidence type="ECO:0000313" key="4">
    <source>
        <dbReference type="EMBL" id="ERF70695.1"/>
    </source>
</evidence>
<dbReference type="OrthoDB" id="3554264at2759"/>
<reference evidence="5" key="1">
    <citation type="journal article" date="2014" name="BMC Genomics">
        <title>Genome characteristics reveal the impact of lichenization on lichen-forming fungus Endocarpon pusillum Hedwig (Verrucariales, Ascomycota).</title>
        <authorList>
            <person name="Wang Y.-Y."/>
            <person name="Liu B."/>
            <person name="Zhang X.-Y."/>
            <person name="Zhou Q.-M."/>
            <person name="Zhang T."/>
            <person name="Li H."/>
            <person name="Yu Y.-F."/>
            <person name="Zhang X.-L."/>
            <person name="Hao X.-Y."/>
            <person name="Wang M."/>
            <person name="Wang L."/>
            <person name="Wei J.-C."/>
        </authorList>
    </citation>
    <scope>NUCLEOTIDE SEQUENCE [LARGE SCALE GENOMIC DNA]</scope>
    <source>
        <strain evidence="5">Z07020 / HMAS-L-300199</strain>
    </source>
</reference>
<feature type="region of interest" description="Disordered" evidence="1">
    <location>
        <begin position="26"/>
        <end position="49"/>
    </location>
</feature>
<dbReference type="AlphaFoldDB" id="U1HKE5"/>
<dbReference type="SMART" id="SM00754">
    <property type="entry name" value="CHRD"/>
    <property type="match status" value="1"/>
</dbReference>
<dbReference type="Proteomes" id="UP000019373">
    <property type="component" value="Unassembled WGS sequence"/>
</dbReference>
<dbReference type="Pfam" id="PF07452">
    <property type="entry name" value="CHRD"/>
    <property type="match status" value="1"/>
</dbReference>
<keyword evidence="5" id="KW-1185">Reference proteome</keyword>
<dbReference type="RefSeq" id="XP_007803753.1">
    <property type="nucleotide sequence ID" value="XM_007805562.1"/>
</dbReference>
<protein>
    <recommendedName>
        <fullName evidence="3">CHRD domain-containing protein</fullName>
    </recommendedName>
</protein>
<evidence type="ECO:0000259" key="3">
    <source>
        <dbReference type="SMART" id="SM00754"/>
    </source>
</evidence>
<keyword evidence="2" id="KW-0732">Signal</keyword>
<dbReference type="EMBL" id="KE721301">
    <property type="protein sequence ID" value="ERF70695.1"/>
    <property type="molecule type" value="Genomic_DNA"/>
</dbReference>
<dbReference type="GeneID" id="19237614"/>
<sequence>MKTTGILSGVFALLVASAVAVPTDYYPPSGNGNNNGRGHGKGGNDRDCQNGPFKFTSTYNVVATPDQVVNGTTPTGGLPGCTGFFDYGINSDLNLICWNIKLVDFRGEYQSPARTATHIHQGARGASGPFTTGILANGTDTGTGFTVKQIEDNPSGFFTDVHSSLAPPGAVRGQLA</sequence>
<dbReference type="eggNOG" id="ENOG502S4XH">
    <property type="taxonomic scope" value="Eukaryota"/>
</dbReference>
<evidence type="ECO:0000256" key="2">
    <source>
        <dbReference type="SAM" id="SignalP"/>
    </source>
</evidence>
<evidence type="ECO:0000313" key="5">
    <source>
        <dbReference type="Proteomes" id="UP000019373"/>
    </source>
</evidence>
<feature type="signal peptide" evidence="2">
    <location>
        <begin position="1"/>
        <end position="20"/>
    </location>
</feature>
<feature type="domain" description="CHRD" evidence="3">
    <location>
        <begin position="57"/>
        <end position="176"/>
    </location>
</feature>
<name>U1HKE5_ENDPU</name>
<gene>
    <name evidence="4" type="ORF">EPUS_02561</name>
</gene>
<dbReference type="OMA" id="CYNITIT"/>